<comment type="similarity">
    <text evidence="4">Belongs to the Cu-Zn superoxide dismutase family.</text>
</comment>
<dbReference type="SUPFAM" id="SSF49329">
    <property type="entry name" value="Cu,Zn superoxide dismutase-like"/>
    <property type="match status" value="1"/>
</dbReference>
<dbReference type="OrthoDB" id="2015551at2759"/>
<evidence type="ECO:0000256" key="7">
    <source>
        <dbReference type="ARBA" id="ARBA00023008"/>
    </source>
</evidence>
<evidence type="ECO:0000256" key="5">
    <source>
        <dbReference type="ARBA" id="ARBA00012682"/>
    </source>
</evidence>
<sequence length="170" mass="18565">MAGRMSLVSHIAADSEKAPRSYRGWHPRGSEVAGSEASARPPSCAHHSRYGMSRPVRMSKGFELVQRLHGFHVHTLGDTTNGCMSTDGPHFNPAGKEHGAPEDENCHTDDLENMTAGEDETVNFSIVDKQIPQSGPNSIIGRVVVVHANPDNLKKGKLYSSDIHVNFIFH</sequence>
<dbReference type="GO" id="GO:0005507">
    <property type="term" value="F:copper ion binding"/>
    <property type="evidence" value="ECO:0007669"/>
    <property type="project" value="InterPro"/>
</dbReference>
<dbReference type="EC" id="1.15.1.1" evidence="5"/>
<keyword evidence="7" id="KW-0186">Copper</keyword>
<evidence type="ECO:0000259" key="10">
    <source>
        <dbReference type="Pfam" id="PF00080"/>
    </source>
</evidence>
<organism evidence="11 12">
    <name type="scientific">Elaeis guineensis var. tenera</name>
    <name type="common">Oil palm</name>
    <dbReference type="NCBI Taxonomy" id="51953"/>
    <lineage>
        <taxon>Eukaryota</taxon>
        <taxon>Viridiplantae</taxon>
        <taxon>Streptophyta</taxon>
        <taxon>Embryophyta</taxon>
        <taxon>Tracheophyta</taxon>
        <taxon>Spermatophyta</taxon>
        <taxon>Magnoliopsida</taxon>
        <taxon>Liliopsida</taxon>
        <taxon>Arecaceae</taxon>
        <taxon>Arecoideae</taxon>
        <taxon>Cocoseae</taxon>
        <taxon>Elaeidinae</taxon>
        <taxon>Elaeis</taxon>
    </lineage>
</organism>
<evidence type="ECO:0000313" key="12">
    <source>
        <dbReference type="RefSeq" id="XP_010929833.1"/>
    </source>
</evidence>
<dbReference type="GO" id="GO:0004784">
    <property type="term" value="F:superoxide dismutase activity"/>
    <property type="evidence" value="ECO:0007669"/>
    <property type="project" value="UniProtKB-EC"/>
</dbReference>
<evidence type="ECO:0000256" key="4">
    <source>
        <dbReference type="ARBA" id="ARBA00010457"/>
    </source>
</evidence>
<reference evidence="12" key="1">
    <citation type="submission" date="2025-08" db="UniProtKB">
        <authorList>
            <consortium name="RefSeq"/>
        </authorList>
    </citation>
    <scope>IDENTIFICATION</scope>
</reference>
<comment type="cofactor">
    <cofactor evidence="2">
        <name>Zn(2+)</name>
        <dbReference type="ChEBI" id="CHEBI:29105"/>
    </cofactor>
</comment>
<dbReference type="PRINTS" id="PR00068">
    <property type="entry name" value="CUZNDISMTASE"/>
</dbReference>
<accession>A0A6I9RPK3</accession>
<evidence type="ECO:0000256" key="8">
    <source>
        <dbReference type="ARBA" id="ARBA00049204"/>
    </source>
</evidence>
<evidence type="ECO:0000256" key="1">
    <source>
        <dbReference type="ARBA" id="ARBA00001935"/>
    </source>
</evidence>
<feature type="domain" description="Superoxide dismutase copper/zinc binding" evidence="10">
    <location>
        <begin position="64"/>
        <end position="155"/>
    </location>
</feature>
<evidence type="ECO:0000256" key="2">
    <source>
        <dbReference type="ARBA" id="ARBA00001947"/>
    </source>
</evidence>
<dbReference type="Gene3D" id="2.60.40.200">
    <property type="entry name" value="Superoxide dismutase, copper/zinc binding domain"/>
    <property type="match status" value="1"/>
</dbReference>
<dbReference type="InterPro" id="IPR024134">
    <property type="entry name" value="SOD_Cu/Zn_/chaperone"/>
</dbReference>
<comment type="cofactor">
    <cofactor evidence="1">
        <name>Cu cation</name>
        <dbReference type="ChEBI" id="CHEBI:23378"/>
    </cofactor>
</comment>
<name>A0A6I9RPK3_ELAGV</name>
<keyword evidence="6" id="KW-0049">Antioxidant</keyword>
<dbReference type="InterPro" id="IPR001424">
    <property type="entry name" value="SOD_Cu_Zn_dom"/>
</dbReference>
<dbReference type="PANTHER" id="PTHR10003">
    <property type="entry name" value="SUPEROXIDE DISMUTASE CU-ZN -RELATED"/>
    <property type="match status" value="1"/>
</dbReference>
<dbReference type="InterPro" id="IPR036423">
    <property type="entry name" value="SOD-like_Cu/Zn_dom_sf"/>
</dbReference>
<dbReference type="AlphaFoldDB" id="A0A6I9RPK3"/>
<protein>
    <recommendedName>
        <fullName evidence="5">superoxide dismutase</fullName>
        <ecNumber evidence="5">1.15.1.1</ecNumber>
    </recommendedName>
</protein>
<evidence type="ECO:0000313" key="11">
    <source>
        <dbReference type="Proteomes" id="UP000504607"/>
    </source>
</evidence>
<proteinExistence type="inferred from homology"/>
<feature type="region of interest" description="Disordered" evidence="9">
    <location>
        <begin position="1"/>
        <end position="52"/>
    </location>
</feature>
<gene>
    <name evidence="12" type="primary">LOC105051208</name>
</gene>
<dbReference type="InParanoid" id="A0A6I9RPK3"/>
<dbReference type="InterPro" id="IPR018152">
    <property type="entry name" value="SOD_Cu/Zn_BS"/>
</dbReference>
<dbReference type="PROSITE" id="PS00087">
    <property type="entry name" value="SOD_CU_ZN_1"/>
    <property type="match status" value="1"/>
</dbReference>
<evidence type="ECO:0000256" key="6">
    <source>
        <dbReference type="ARBA" id="ARBA00022862"/>
    </source>
</evidence>
<dbReference type="RefSeq" id="XP_010929833.1">
    <property type="nucleotide sequence ID" value="XM_010931531.1"/>
</dbReference>
<evidence type="ECO:0000256" key="9">
    <source>
        <dbReference type="SAM" id="MobiDB-lite"/>
    </source>
</evidence>
<comment type="catalytic activity">
    <reaction evidence="8">
        <text>2 superoxide + 2 H(+) = H2O2 + O2</text>
        <dbReference type="Rhea" id="RHEA:20696"/>
        <dbReference type="ChEBI" id="CHEBI:15378"/>
        <dbReference type="ChEBI" id="CHEBI:15379"/>
        <dbReference type="ChEBI" id="CHEBI:16240"/>
        <dbReference type="ChEBI" id="CHEBI:18421"/>
        <dbReference type="EC" id="1.15.1.1"/>
    </reaction>
</comment>
<dbReference type="CDD" id="cd00305">
    <property type="entry name" value="Cu-Zn_Superoxide_Dismutase"/>
    <property type="match status" value="1"/>
</dbReference>
<evidence type="ECO:0000256" key="3">
    <source>
        <dbReference type="ARBA" id="ARBA00003917"/>
    </source>
</evidence>
<comment type="function">
    <text evidence="3">Destroys radicals which are normally produced within the cells and which are toxic to biological systems.</text>
</comment>
<dbReference type="Proteomes" id="UP000504607">
    <property type="component" value="Chromosome 9"/>
</dbReference>
<keyword evidence="11" id="KW-1185">Reference proteome</keyword>
<dbReference type="Pfam" id="PF00080">
    <property type="entry name" value="Sod_Cu"/>
    <property type="match status" value="1"/>
</dbReference>